<proteinExistence type="predicted"/>
<protein>
    <submittedName>
        <fullName evidence="1">Uncharacterized protein</fullName>
    </submittedName>
</protein>
<reference evidence="1" key="2">
    <citation type="journal article" date="2015" name="Fish Shellfish Immunol.">
        <title>Early steps in the European eel (Anguilla anguilla)-Vibrio vulnificus interaction in the gills: Role of the RtxA13 toxin.</title>
        <authorList>
            <person name="Callol A."/>
            <person name="Pajuelo D."/>
            <person name="Ebbesson L."/>
            <person name="Teles M."/>
            <person name="MacKenzie S."/>
            <person name="Amaro C."/>
        </authorList>
    </citation>
    <scope>NUCLEOTIDE SEQUENCE</scope>
</reference>
<accession>A0A0E9WTB9</accession>
<reference evidence="1" key="1">
    <citation type="submission" date="2014-11" db="EMBL/GenBank/DDBJ databases">
        <authorList>
            <person name="Amaro Gonzalez C."/>
        </authorList>
    </citation>
    <scope>NUCLEOTIDE SEQUENCE</scope>
</reference>
<name>A0A0E9WTB9_ANGAN</name>
<sequence>MCCIDIFVPSDSHLNKPAFCNIGDSHVIQSLISD</sequence>
<organism evidence="1">
    <name type="scientific">Anguilla anguilla</name>
    <name type="common">European freshwater eel</name>
    <name type="synonym">Muraena anguilla</name>
    <dbReference type="NCBI Taxonomy" id="7936"/>
    <lineage>
        <taxon>Eukaryota</taxon>
        <taxon>Metazoa</taxon>
        <taxon>Chordata</taxon>
        <taxon>Craniata</taxon>
        <taxon>Vertebrata</taxon>
        <taxon>Euteleostomi</taxon>
        <taxon>Actinopterygii</taxon>
        <taxon>Neopterygii</taxon>
        <taxon>Teleostei</taxon>
        <taxon>Anguilliformes</taxon>
        <taxon>Anguillidae</taxon>
        <taxon>Anguilla</taxon>
    </lineage>
</organism>
<dbReference type="AlphaFoldDB" id="A0A0E9WTB9"/>
<evidence type="ECO:0000313" key="1">
    <source>
        <dbReference type="EMBL" id="JAH92765.1"/>
    </source>
</evidence>
<dbReference type="EMBL" id="GBXM01015812">
    <property type="protein sequence ID" value="JAH92765.1"/>
    <property type="molecule type" value="Transcribed_RNA"/>
</dbReference>